<dbReference type="InterPro" id="IPR006035">
    <property type="entry name" value="Ureohydrolase"/>
</dbReference>
<dbReference type="Pfam" id="PF00491">
    <property type="entry name" value="Arginase"/>
    <property type="match status" value="1"/>
</dbReference>
<dbReference type="PANTHER" id="PTHR11358">
    <property type="entry name" value="ARGINASE/AGMATINASE"/>
    <property type="match status" value="1"/>
</dbReference>
<proteinExistence type="inferred from homology"/>
<evidence type="ECO:0000313" key="2">
    <source>
        <dbReference type="EMBL" id="SFF91933.1"/>
    </source>
</evidence>
<dbReference type="Gene3D" id="3.40.800.10">
    <property type="entry name" value="Ureohydrolase domain"/>
    <property type="match status" value="1"/>
</dbReference>
<evidence type="ECO:0000256" key="1">
    <source>
        <dbReference type="PROSITE-ProRule" id="PRU00742"/>
    </source>
</evidence>
<evidence type="ECO:0000313" key="3">
    <source>
        <dbReference type="Proteomes" id="UP000182135"/>
    </source>
</evidence>
<name>A0A1I2MKD4_9CLOT</name>
<dbReference type="PANTHER" id="PTHR11358:SF41">
    <property type="entry name" value="ARGINASE"/>
    <property type="match status" value="1"/>
</dbReference>
<dbReference type="STRING" id="1529.SAMN04487885_11565"/>
<accession>A0A1I2MKD4</accession>
<dbReference type="GO" id="GO:0033389">
    <property type="term" value="P:putrescine biosynthetic process from arginine, via agmatine"/>
    <property type="evidence" value="ECO:0007669"/>
    <property type="project" value="TreeGrafter"/>
</dbReference>
<sequence length="205" mass="23678">MKEKLKEILEPKLTFIGSGNYHYVSLFLTRKIEEDFTLILFDNHSDAQVPVFEELLSCGGWIRTALLTEPHLKQIILVGINEHSISTIDRDIKDEIMTFPYGIICENNDWDISLAKEIKYPAYISVDKDVFSKRHAVTNWDQGDMTMEDFLKGFEAIANTTKIIGMDVCGEYSMDYRMPNLFEEANLKNNRINKELMELGNEVII</sequence>
<dbReference type="GeneID" id="90544145"/>
<gene>
    <name evidence="2" type="ORF">SAMN04487885_11565</name>
</gene>
<protein>
    <submittedName>
        <fullName evidence="2">Arginase family protein</fullName>
    </submittedName>
</protein>
<dbReference type="eggNOG" id="COG0010">
    <property type="taxonomic scope" value="Bacteria"/>
</dbReference>
<dbReference type="GO" id="GO:0008783">
    <property type="term" value="F:agmatinase activity"/>
    <property type="evidence" value="ECO:0007669"/>
    <property type="project" value="TreeGrafter"/>
</dbReference>
<dbReference type="Proteomes" id="UP000182135">
    <property type="component" value="Unassembled WGS sequence"/>
</dbReference>
<dbReference type="SUPFAM" id="SSF52768">
    <property type="entry name" value="Arginase/deacetylase"/>
    <property type="match status" value="1"/>
</dbReference>
<comment type="similarity">
    <text evidence="1">Belongs to the arginase family.</text>
</comment>
<dbReference type="AlphaFoldDB" id="A0A1I2MKD4"/>
<reference evidence="2 3" key="1">
    <citation type="submission" date="2016-10" db="EMBL/GenBank/DDBJ databases">
        <authorList>
            <person name="de Groot N.N."/>
        </authorList>
    </citation>
    <scope>NUCLEOTIDE SEQUENCE [LARGE SCALE GENOMIC DNA]</scope>
    <source>
        <strain evidence="2 3">NLAE-zl-G419</strain>
    </source>
</reference>
<dbReference type="InterPro" id="IPR023696">
    <property type="entry name" value="Ureohydrolase_dom_sf"/>
</dbReference>
<dbReference type="PROSITE" id="PS51409">
    <property type="entry name" value="ARGINASE_2"/>
    <property type="match status" value="1"/>
</dbReference>
<dbReference type="EMBL" id="FOOE01000015">
    <property type="protein sequence ID" value="SFF91933.1"/>
    <property type="molecule type" value="Genomic_DNA"/>
</dbReference>
<dbReference type="RefSeq" id="WP_027638872.1">
    <property type="nucleotide sequence ID" value="NZ_BAAACD010000038.1"/>
</dbReference>
<dbReference type="GO" id="GO:0046872">
    <property type="term" value="F:metal ion binding"/>
    <property type="evidence" value="ECO:0007669"/>
    <property type="project" value="InterPro"/>
</dbReference>
<organism evidence="2 3">
    <name type="scientific">Clostridium cadaveris</name>
    <dbReference type="NCBI Taxonomy" id="1529"/>
    <lineage>
        <taxon>Bacteria</taxon>
        <taxon>Bacillati</taxon>
        <taxon>Bacillota</taxon>
        <taxon>Clostridia</taxon>
        <taxon>Eubacteriales</taxon>
        <taxon>Clostridiaceae</taxon>
        <taxon>Clostridium</taxon>
    </lineage>
</organism>
<keyword evidence="3" id="KW-1185">Reference proteome</keyword>